<dbReference type="AlphaFoldDB" id="A0A914B7G5"/>
<comment type="similarity">
    <text evidence="1">Belongs to the CNPPD1 family.</text>
</comment>
<evidence type="ECO:0000313" key="3">
    <source>
        <dbReference type="EnsemblMetazoa" id="XP_038072126.1"/>
    </source>
</evidence>
<dbReference type="GO" id="GO:0016538">
    <property type="term" value="F:cyclin-dependent protein serine/threonine kinase regulator activity"/>
    <property type="evidence" value="ECO:0007669"/>
    <property type="project" value="TreeGrafter"/>
</dbReference>
<dbReference type="OMA" id="MMIATKF"/>
<dbReference type="GO" id="GO:0019901">
    <property type="term" value="F:protein kinase binding"/>
    <property type="evidence" value="ECO:0007669"/>
    <property type="project" value="InterPro"/>
</dbReference>
<dbReference type="InterPro" id="IPR013922">
    <property type="entry name" value="Cyclin_PHO80-like"/>
</dbReference>
<dbReference type="OrthoDB" id="244495at2759"/>
<dbReference type="GO" id="GO:0005634">
    <property type="term" value="C:nucleus"/>
    <property type="evidence" value="ECO:0007669"/>
    <property type="project" value="TreeGrafter"/>
</dbReference>
<dbReference type="PANTHER" id="PTHR15615:SF108">
    <property type="entry name" value="PROTEIN CNPPD1"/>
    <property type="match status" value="1"/>
</dbReference>
<protein>
    <recommendedName>
        <fullName evidence="2">Protein CNPPD1</fullName>
    </recommendedName>
</protein>
<sequence length="533" mass="60588">MLSIHPFYSWRGFSDKAGRKTGLEMELLGQLNDIERSYEDLDGLECSPVHAELTKRMRKTLYAGKADSGGISLPLTDIVVELFENVEQGHFGQLSKRHVANLTRRSNATQCSLFLSMMYTKRLRECNPEYVTRIKPAELFLVSMMIATKFLYDEGEEEELYNDEWAEAAKIDVNRVHDLEREFLAAIDWKLLVDPLDFYEFLLGVETRIALSEGRKRGWFSYTDLSVLMQHPAWCEACCAVMHHMVKVLSICMLVYSLCAATTMWSALLLHQASIPSQPTNGCLPLPLGPHLAKSTESFHIYNHLLLDLVLQLYMHQDPGMPSVLSSDFTTPHCSVPWYEREHQALSREGKLLESPDDVSQQASGEDTCQHCLNQQRIQDGGLQQGSRKCCALSNSWSWRDHKLSTKITRLRESLVMFYSALLTAWSDQPPPVAFWSDHDILNRRLSSKLMHPTEACTHCQQQSTANQNSTHSALGEPHEACCQTFETFPERDPLQDPRCSQTSCRDEKRVMPSLLSDPNGGFRTSSEILVTM</sequence>
<dbReference type="EnsemblMetazoa" id="XM_038216198.1">
    <property type="protein sequence ID" value="XP_038072126.1"/>
    <property type="gene ID" value="LOC119740777"/>
</dbReference>
<dbReference type="RefSeq" id="XP_038072126.1">
    <property type="nucleotide sequence ID" value="XM_038216198.1"/>
</dbReference>
<accession>A0A914B7G5</accession>
<evidence type="ECO:0000256" key="2">
    <source>
        <dbReference type="ARBA" id="ARBA00040808"/>
    </source>
</evidence>
<evidence type="ECO:0000313" key="4">
    <source>
        <dbReference type="Proteomes" id="UP000887568"/>
    </source>
</evidence>
<dbReference type="Gene3D" id="1.10.472.10">
    <property type="entry name" value="Cyclin-like"/>
    <property type="match status" value="1"/>
</dbReference>
<dbReference type="CDD" id="cd20557">
    <property type="entry name" value="CYCLIN_ScPCL1-like"/>
    <property type="match status" value="1"/>
</dbReference>
<organism evidence="3 4">
    <name type="scientific">Patiria miniata</name>
    <name type="common">Bat star</name>
    <name type="synonym">Asterina miniata</name>
    <dbReference type="NCBI Taxonomy" id="46514"/>
    <lineage>
        <taxon>Eukaryota</taxon>
        <taxon>Metazoa</taxon>
        <taxon>Echinodermata</taxon>
        <taxon>Eleutherozoa</taxon>
        <taxon>Asterozoa</taxon>
        <taxon>Asteroidea</taxon>
        <taxon>Valvatacea</taxon>
        <taxon>Valvatida</taxon>
        <taxon>Asterinidae</taxon>
        <taxon>Patiria</taxon>
    </lineage>
</organism>
<evidence type="ECO:0000256" key="1">
    <source>
        <dbReference type="ARBA" id="ARBA00038508"/>
    </source>
</evidence>
<dbReference type="GO" id="GO:0000307">
    <property type="term" value="C:cyclin-dependent protein kinase holoenzyme complex"/>
    <property type="evidence" value="ECO:0007669"/>
    <property type="project" value="TreeGrafter"/>
</dbReference>
<dbReference type="PANTHER" id="PTHR15615">
    <property type="match status" value="1"/>
</dbReference>
<keyword evidence="4" id="KW-1185">Reference proteome</keyword>
<dbReference type="GeneID" id="119740777"/>
<reference evidence="3" key="1">
    <citation type="submission" date="2022-11" db="UniProtKB">
        <authorList>
            <consortium name="EnsemblMetazoa"/>
        </authorList>
    </citation>
    <scope>IDENTIFICATION</scope>
</reference>
<name>A0A914B7G5_PATMI</name>
<dbReference type="Proteomes" id="UP000887568">
    <property type="component" value="Unplaced"/>
</dbReference>
<proteinExistence type="inferred from homology"/>